<dbReference type="PANTHER" id="PTHR21198">
    <property type="entry name" value="GLUTAMATE RACEMASE"/>
    <property type="match status" value="1"/>
</dbReference>
<dbReference type="InterPro" id="IPR004391">
    <property type="entry name" value="Glu_race"/>
</dbReference>
<dbReference type="NCBIfam" id="TIGR00067">
    <property type="entry name" value="glut_race"/>
    <property type="match status" value="1"/>
</dbReference>
<dbReference type="Gene3D" id="3.40.50.1860">
    <property type="match status" value="2"/>
</dbReference>
<dbReference type="Pfam" id="PF01177">
    <property type="entry name" value="Asp_Glu_race"/>
    <property type="match status" value="1"/>
</dbReference>
<keyword evidence="5 7" id="KW-0413">Isomerase</keyword>
<evidence type="ECO:0000313" key="9">
    <source>
        <dbReference type="EMBL" id="TPG31051.1"/>
    </source>
</evidence>
<comment type="catalytic activity">
    <reaction evidence="1 7">
        <text>L-glutamate = D-glutamate</text>
        <dbReference type="Rhea" id="RHEA:12813"/>
        <dbReference type="ChEBI" id="CHEBI:29985"/>
        <dbReference type="ChEBI" id="CHEBI:29986"/>
        <dbReference type="EC" id="5.1.1.3"/>
    </reaction>
</comment>
<dbReference type="InterPro" id="IPR015942">
    <property type="entry name" value="Asp/Glu/hydantoin_racemase"/>
</dbReference>
<dbReference type="OrthoDB" id="9801055at2"/>
<name>A0A502E3H1_9BURK</name>
<organism evidence="9 10">
    <name type="scientific">Variovorax guangxiensis</name>
    <dbReference type="NCBI Taxonomy" id="1775474"/>
    <lineage>
        <taxon>Bacteria</taxon>
        <taxon>Pseudomonadati</taxon>
        <taxon>Pseudomonadota</taxon>
        <taxon>Betaproteobacteria</taxon>
        <taxon>Burkholderiales</taxon>
        <taxon>Comamonadaceae</taxon>
        <taxon>Variovorax</taxon>
    </lineage>
</organism>
<feature type="binding site" evidence="7">
    <location>
        <begin position="88"/>
        <end position="89"/>
    </location>
    <ligand>
        <name>substrate</name>
    </ligand>
</feature>
<dbReference type="GO" id="GO:0008360">
    <property type="term" value="P:regulation of cell shape"/>
    <property type="evidence" value="ECO:0007669"/>
    <property type="project" value="UniProtKB-KW"/>
</dbReference>
<accession>A0A502E3H1</accession>
<keyword evidence="3 7" id="KW-0133">Cell shape</keyword>
<evidence type="ECO:0000256" key="3">
    <source>
        <dbReference type="ARBA" id="ARBA00022960"/>
    </source>
</evidence>
<comment type="function">
    <text evidence="7">Provides the (R)-glutamate required for cell wall biosynthesis.</text>
</comment>
<dbReference type="GO" id="GO:0009252">
    <property type="term" value="P:peptidoglycan biosynthetic process"/>
    <property type="evidence" value="ECO:0007669"/>
    <property type="project" value="UniProtKB-UniRule"/>
</dbReference>
<gene>
    <name evidence="7 9" type="primary">murI</name>
    <name evidence="9" type="ORF">EAH82_04670</name>
</gene>
<comment type="similarity">
    <text evidence="7">Belongs to the aspartate/glutamate racemases family.</text>
</comment>
<dbReference type="Proteomes" id="UP000319212">
    <property type="component" value="Unassembled WGS sequence"/>
</dbReference>
<dbReference type="SUPFAM" id="SSF53681">
    <property type="entry name" value="Aspartate/glutamate racemase"/>
    <property type="match status" value="2"/>
</dbReference>
<evidence type="ECO:0000256" key="5">
    <source>
        <dbReference type="ARBA" id="ARBA00023235"/>
    </source>
</evidence>
<dbReference type="PANTHER" id="PTHR21198:SF2">
    <property type="entry name" value="GLUTAMATE RACEMASE"/>
    <property type="match status" value="1"/>
</dbReference>
<comment type="pathway">
    <text evidence="7">Cell wall biogenesis; peptidoglycan biosynthesis.</text>
</comment>
<feature type="binding site" evidence="7">
    <location>
        <begin position="235"/>
        <end position="236"/>
    </location>
    <ligand>
        <name>substrate</name>
    </ligand>
</feature>
<feature type="region of interest" description="Disordered" evidence="8">
    <location>
        <begin position="1"/>
        <end position="31"/>
    </location>
</feature>
<proteinExistence type="inferred from homology"/>
<dbReference type="PROSITE" id="PS00923">
    <property type="entry name" value="ASP_GLU_RACEMASE_1"/>
    <property type="match status" value="1"/>
</dbReference>
<comment type="caution">
    <text evidence="9">The sequence shown here is derived from an EMBL/GenBank/DDBJ whole genome shotgun (WGS) entry which is preliminary data.</text>
</comment>
<evidence type="ECO:0000256" key="4">
    <source>
        <dbReference type="ARBA" id="ARBA00022984"/>
    </source>
</evidence>
<dbReference type="InterPro" id="IPR001920">
    <property type="entry name" value="Asp/Glu_race"/>
</dbReference>
<sequence length="314" mass="32694">MPAALARTSPARPSGRSASPAASSRPSRWKRSELNLQASDPAPGASNAGRPIGVFDSGIGGLSVLRALRAELPNERFVYFADTAHAPYGERNEGHVIARTRAVSADLSARHAIKALVVACNTATAAAIHLLRAEHPGVAVVGVEPALKPAVAASRTRRIAVLATRATLASTKFGTLHAALAEDAQFTLVPCDGLARAIEADDRAQIAALCARYVGEAGIFGTDDGQVDTLVLGCTHYPFAADELRRHTGASVRLLDTGVPVALQTRRLLASSGLLAERRAAEDDGLLLESSGDVRPLQSAARRWLASADAVVGA</sequence>
<dbReference type="AlphaFoldDB" id="A0A502E3H1"/>
<dbReference type="EMBL" id="RCZI01000001">
    <property type="protein sequence ID" value="TPG31051.1"/>
    <property type="molecule type" value="Genomic_DNA"/>
</dbReference>
<evidence type="ECO:0000256" key="2">
    <source>
        <dbReference type="ARBA" id="ARBA00013090"/>
    </source>
</evidence>
<feature type="compositionally biased region" description="Low complexity" evidence="8">
    <location>
        <begin position="9"/>
        <end position="26"/>
    </location>
</feature>
<dbReference type="GO" id="GO:0071555">
    <property type="term" value="P:cell wall organization"/>
    <property type="evidence" value="ECO:0007669"/>
    <property type="project" value="UniProtKB-KW"/>
</dbReference>
<feature type="active site" description="Proton donor/acceptor" evidence="7">
    <location>
        <position position="234"/>
    </location>
</feature>
<evidence type="ECO:0000256" key="6">
    <source>
        <dbReference type="ARBA" id="ARBA00023316"/>
    </source>
</evidence>
<dbReference type="EC" id="5.1.1.3" evidence="2 7"/>
<dbReference type="GO" id="GO:0008881">
    <property type="term" value="F:glutamate racemase activity"/>
    <property type="evidence" value="ECO:0007669"/>
    <property type="project" value="UniProtKB-UniRule"/>
</dbReference>
<keyword evidence="6 7" id="KW-0961">Cell wall biogenesis/degradation</keyword>
<dbReference type="HAMAP" id="MF_00258">
    <property type="entry name" value="Glu_racemase"/>
    <property type="match status" value="1"/>
</dbReference>
<feature type="active site" description="Proton donor/acceptor" evidence="7">
    <location>
        <position position="120"/>
    </location>
</feature>
<feature type="binding site" evidence="7">
    <location>
        <begin position="121"/>
        <end position="122"/>
    </location>
    <ligand>
        <name>substrate</name>
    </ligand>
</feature>
<dbReference type="UniPathway" id="UPA00219"/>
<evidence type="ECO:0000256" key="7">
    <source>
        <dbReference type="HAMAP-Rule" id="MF_00258"/>
    </source>
</evidence>
<keyword evidence="4 7" id="KW-0573">Peptidoglycan synthesis</keyword>
<evidence type="ECO:0000256" key="8">
    <source>
        <dbReference type="SAM" id="MobiDB-lite"/>
    </source>
</evidence>
<feature type="binding site" evidence="7">
    <location>
        <begin position="56"/>
        <end position="57"/>
    </location>
    <ligand>
        <name>substrate</name>
    </ligand>
</feature>
<evidence type="ECO:0000313" key="10">
    <source>
        <dbReference type="Proteomes" id="UP000319212"/>
    </source>
</evidence>
<protein>
    <recommendedName>
        <fullName evidence="2 7">Glutamate racemase</fullName>
        <ecNumber evidence="2 7">5.1.1.3</ecNumber>
    </recommendedName>
</protein>
<evidence type="ECO:0000256" key="1">
    <source>
        <dbReference type="ARBA" id="ARBA00001602"/>
    </source>
</evidence>
<dbReference type="InterPro" id="IPR018187">
    <property type="entry name" value="Asp/Glu_racemase_AS_1"/>
</dbReference>
<reference evidence="9 10" key="1">
    <citation type="journal article" date="2019" name="Environ. Microbiol.">
        <title>Species interactions and distinct microbial communities in high Arctic permafrost affected cryosols are associated with the CH4 and CO2 gas fluxes.</title>
        <authorList>
            <person name="Altshuler I."/>
            <person name="Hamel J."/>
            <person name="Turney S."/>
            <person name="Magnuson E."/>
            <person name="Levesque R."/>
            <person name="Greer C."/>
            <person name="Whyte L.G."/>
        </authorList>
    </citation>
    <scope>NUCLEOTIDE SEQUENCE [LARGE SCALE GENOMIC DNA]</scope>
    <source>
        <strain evidence="9 10">S06.C</strain>
    </source>
</reference>